<dbReference type="CDD" id="cd02440">
    <property type="entry name" value="AdoMet_MTases"/>
    <property type="match status" value="1"/>
</dbReference>
<dbReference type="GO" id="GO:0008171">
    <property type="term" value="F:O-methyltransferase activity"/>
    <property type="evidence" value="ECO:0007669"/>
    <property type="project" value="InterPro"/>
</dbReference>
<evidence type="ECO:0000256" key="2">
    <source>
        <dbReference type="ARBA" id="ARBA00022679"/>
    </source>
</evidence>
<sequence length="415" mass="46650">MPDSRIIQLAQLIASQTSRIDDHIRDNNLAQPSFDAMAPIEPIQHSTPEVERARTDVIEAAIELRQLLEGPVKLLLPEANFAPLAAIHRFDIATHVPADGQISFTDLARKCGLLEHDVKRIVRFAAVHHRVFREPENGFVVHTASSKLLTENQKIRDLLGLTFAECWPAHAPAVDAVAQKSEEPNLSGYALANDTELSTFDFLSQHPDRAQRFASAMSTTSKASLDALSTYYDWTSLPQGSTVVDIGGSQGHVSMHLAQQFPHLRFVVQDKPEVVYGAEGNIPEKIKDRIEFMAHDMFTNQTVAGDVYLLRYVLHDWPDKYCIDILRKLIPTMKKGAKVVIQDHLLPEPGTLPLLQEMQIRSMDTIMLSLFNSREREVEDWKSLFERSNKRFGCFAATRIRENPSTGVIVAEWIG</sequence>
<dbReference type="InterPro" id="IPR036390">
    <property type="entry name" value="WH_DNA-bd_sf"/>
</dbReference>
<dbReference type="Gene3D" id="1.10.10.10">
    <property type="entry name" value="Winged helix-like DNA-binding domain superfamily/Winged helix DNA-binding domain"/>
    <property type="match status" value="1"/>
</dbReference>
<dbReference type="InterPro" id="IPR029063">
    <property type="entry name" value="SAM-dependent_MTases_sf"/>
</dbReference>
<dbReference type="EMBL" id="ML994708">
    <property type="protein sequence ID" value="KAF2176460.1"/>
    <property type="molecule type" value="Genomic_DNA"/>
</dbReference>
<dbReference type="InterPro" id="IPR001077">
    <property type="entry name" value="COMT_C"/>
</dbReference>
<evidence type="ECO:0000313" key="6">
    <source>
        <dbReference type="Proteomes" id="UP000800200"/>
    </source>
</evidence>
<dbReference type="SUPFAM" id="SSF53335">
    <property type="entry name" value="S-adenosyl-L-methionine-dependent methyltransferases"/>
    <property type="match status" value="1"/>
</dbReference>
<dbReference type="InterPro" id="IPR016461">
    <property type="entry name" value="COMT-like"/>
</dbReference>
<dbReference type="Proteomes" id="UP000800200">
    <property type="component" value="Unassembled WGS sequence"/>
</dbReference>
<dbReference type="PANTHER" id="PTHR43712:SF12">
    <property type="entry name" value="STERIGMATOCYSTIN 8-O-METHYLTRANSFERASE"/>
    <property type="match status" value="1"/>
</dbReference>
<feature type="domain" description="O-methyltransferase C-terminal" evidence="4">
    <location>
        <begin position="198"/>
        <end position="387"/>
    </location>
</feature>
<dbReference type="PANTHER" id="PTHR43712">
    <property type="entry name" value="PUTATIVE (AFU_ORTHOLOGUE AFUA_4G14580)-RELATED"/>
    <property type="match status" value="1"/>
</dbReference>
<keyword evidence="3" id="KW-0949">S-adenosyl-L-methionine</keyword>
<keyword evidence="2 5" id="KW-0808">Transferase</keyword>
<proteinExistence type="predicted"/>
<dbReference type="GO" id="GO:0032259">
    <property type="term" value="P:methylation"/>
    <property type="evidence" value="ECO:0007669"/>
    <property type="project" value="UniProtKB-KW"/>
</dbReference>
<keyword evidence="6" id="KW-1185">Reference proteome</keyword>
<reference evidence="5" key="1">
    <citation type="journal article" date="2020" name="Stud. Mycol.">
        <title>101 Dothideomycetes genomes: a test case for predicting lifestyles and emergence of pathogens.</title>
        <authorList>
            <person name="Haridas S."/>
            <person name="Albert R."/>
            <person name="Binder M."/>
            <person name="Bloem J."/>
            <person name="Labutti K."/>
            <person name="Salamov A."/>
            <person name="Andreopoulos B."/>
            <person name="Baker S."/>
            <person name="Barry K."/>
            <person name="Bills G."/>
            <person name="Bluhm B."/>
            <person name="Cannon C."/>
            <person name="Castanera R."/>
            <person name="Culley D."/>
            <person name="Daum C."/>
            <person name="Ezra D."/>
            <person name="Gonzalez J."/>
            <person name="Henrissat B."/>
            <person name="Kuo A."/>
            <person name="Liang C."/>
            <person name="Lipzen A."/>
            <person name="Lutzoni F."/>
            <person name="Magnuson J."/>
            <person name="Mondo S."/>
            <person name="Nolan M."/>
            <person name="Ohm R."/>
            <person name="Pangilinan J."/>
            <person name="Park H.-J."/>
            <person name="Ramirez L."/>
            <person name="Alfaro M."/>
            <person name="Sun H."/>
            <person name="Tritt A."/>
            <person name="Yoshinaga Y."/>
            <person name="Zwiers L.-H."/>
            <person name="Turgeon B."/>
            <person name="Goodwin S."/>
            <person name="Spatafora J."/>
            <person name="Crous P."/>
            <person name="Grigoriev I."/>
        </authorList>
    </citation>
    <scope>NUCLEOTIDE SEQUENCE</scope>
    <source>
        <strain evidence="5">CBS 207.26</strain>
    </source>
</reference>
<gene>
    <name evidence="5" type="ORF">K469DRAFT_755632</name>
</gene>
<accession>A0A6A6DEN7</accession>
<dbReference type="AlphaFoldDB" id="A0A6A6DEN7"/>
<keyword evidence="1 5" id="KW-0489">Methyltransferase</keyword>
<dbReference type="OrthoDB" id="1606438at2759"/>
<evidence type="ECO:0000259" key="4">
    <source>
        <dbReference type="Pfam" id="PF00891"/>
    </source>
</evidence>
<name>A0A6A6DEN7_9PEZI</name>
<evidence type="ECO:0000313" key="5">
    <source>
        <dbReference type="EMBL" id="KAF2176460.1"/>
    </source>
</evidence>
<protein>
    <submittedName>
        <fullName evidence="5">Putative O-methyltransferase</fullName>
    </submittedName>
</protein>
<dbReference type="InterPro" id="IPR036388">
    <property type="entry name" value="WH-like_DNA-bd_sf"/>
</dbReference>
<dbReference type="SUPFAM" id="SSF46785">
    <property type="entry name" value="Winged helix' DNA-binding domain"/>
    <property type="match status" value="1"/>
</dbReference>
<dbReference type="Gene3D" id="3.40.50.150">
    <property type="entry name" value="Vaccinia Virus protein VP39"/>
    <property type="match status" value="1"/>
</dbReference>
<dbReference type="PROSITE" id="PS51683">
    <property type="entry name" value="SAM_OMT_II"/>
    <property type="match status" value="1"/>
</dbReference>
<dbReference type="Pfam" id="PF00891">
    <property type="entry name" value="Methyltransf_2"/>
    <property type="match status" value="1"/>
</dbReference>
<organism evidence="5 6">
    <name type="scientific">Zopfia rhizophila CBS 207.26</name>
    <dbReference type="NCBI Taxonomy" id="1314779"/>
    <lineage>
        <taxon>Eukaryota</taxon>
        <taxon>Fungi</taxon>
        <taxon>Dikarya</taxon>
        <taxon>Ascomycota</taxon>
        <taxon>Pezizomycotina</taxon>
        <taxon>Dothideomycetes</taxon>
        <taxon>Dothideomycetes incertae sedis</taxon>
        <taxon>Zopfiaceae</taxon>
        <taxon>Zopfia</taxon>
    </lineage>
</organism>
<evidence type="ECO:0000256" key="3">
    <source>
        <dbReference type="ARBA" id="ARBA00022691"/>
    </source>
</evidence>
<evidence type="ECO:0000256" key="1">
    <source>
        <dbReference type="ARBA" id="ARBA00022603"/>
    </source>
</evidence>